<accession>A0A815CFW7</accession>
<dbReference type="AlphaFoldDB" id="A0A815CFW7"/>
<reference evidence="1" key="1">
    <citation type="submission" date="2021-02" db="EMBL/GenBank/DDBJ databases">
        <authorList>
            <person name="Nowell W R."/>
        </authorList>
    </citation>
    <scope>NUCLEOTIDE SEQUENCE</scope>
</reference>
<protein>
    <recommendedName>
        <fullName evidence="3">Peptidase C39-like domain-containing protein</fullName>
    </recommendedName>
</protein>
<proteinExistence type="predicted"/>
<comment type="caution">
    <text evidence="1">The sequence shown here is derived from an EMBL/GenBank/DDBJ whole genome shotgun (WGS) entry which is preliminary data.</text>
</comment>
<dbReference type="Proteomes" id="UP000663852">
    <property type="component" value="Unassembled WGS sequence"/>
</dbReference>
<evidence type="ECO:0008006" key="3">
    <source>
        <dbReference type="Google" id="ProtNLM"/>
    </source>
</evidence>
<evidence type="ECO:0000313" key="2">
    <source>
        <dbReference type="Proteomes" id="UP000663852"/>
    </source>
</evidence>
<dbReference type="EMBL" id="CAJNOJ010000205">
    <property type="protein sequence ID" value="CAF1286860.1"/>
    <property type="molecule type" value="Genomic_DNA"/>
</dbReference>
<gene>
    <name evidence="1" type="ORF">EDS130_LOCUS29864</name>
</gene>
<dbReference type="OrthoDB" id="188379at2759"/>
<name>A0A815CFW7_ADIRI</name>
<sequence>MPHIRAHRHRTTVKTKTDMSTTTVLLSIPPRLQWKHGNGFCGEVSIQSIALKYGAWISQGLIRKINKGEYLLQPVSSGDRRNPLQTLTQLHLTYDEWNWKDSPQPQFRQFCQWMKRSILQGHPVVFGIFLPDDDCDDYDHIVPAVGIKYENEDEHDPDHDKLIYYDLYELQQIEKGLNEKEFAATRASIADKEDADDGCLPLNVDYGIAITGIIDKDGVTLPVHLSVSACDEPVPYFFLEPREMNGTVTVSGLSVGNFYALLRYSSYKHVPTGGDADAFLQSSYDEIHVFMAMESNYVYDDPKTIPSHGSVYYRCVIIPE</sequence>
<evidence type="ECO:0000313" key="1">
    <source>
        <dbReference type="EMBL" id="CAF1286860.1"/>
    </source>
</evidence>
<organism evidence="1 2">
    <name type="scientific">Adineta ricciae</name>
    <name type="common">Rotifer</name>
    <dbReference type="NCBI Taxonomy" id="249248"/>
    <lineage>
        <taxon>Eukaryota</taxon>
        <taxon>Metazoa</taxon>
        <taxon>Spiralia</taxon>
        <taxon>Gnathifera</taxon>
        <taxon>Rotifera</taxon>
        <taxon>Eurotatoria</taxon>
        <taxon>Bdelloidea</taxon>
        <taxon>Adinetida</taxon>
        <taxon>Adinetidae</taxon>
        <taxon>Adineta</taxon>
    </lineage>
</organism>